<dbReference type="EC" id="5.2.1.8" evidence="2"/>
<reference evidence="6" key="1">
    <citation type="submission" date="2024-02" db="EMBL/GenBank/DDBJ databases">
        <title>Sediminibacterium planktonica sp. nov. and Sediminibacterium longus sp. nov., isolated from surface lake and river water.</title>
        <authorList>
            <person name="Watanabe K."/>
            <person name="Takemine S."/>
            <person name="Ishii Y."/>
            <person name="Ogata Y."/>
            <person name="Shindo C."/>
            <person name="Suda W."/>
        </authorList>
    </citation>
    <scope>NUCLEOTIDE SEQUENCE</scope>
    <source>
        <strain evidence="6">KACHI17</strain>
    </source>
</reference>
<evidence type="ECO:0000256" key="3">
    <source>
        <dbReference type="ARBA" id="ARBA00023110"/>
    </source>
</evidence>
<name>A0AAT9GJX0_9BACT</name>
<dbReference type="GO" id="GO:0003755">
    <property type="term" value="F:peptidyl-prolyl cis-trans isomerase activity"/>
    <property type="evidence" value="ECO:0007669"/>
    <property type="project" value="UniProtKB-KW"/>
</dbReference>
<dbReference type="PANTHER" id="PTHR45625:SF4">
    <property type="entry name" value="PEPTIDYLPROLYL ISOMERASE DOMAIN AND WD REPEAT-CONTAINING PROTEIN 1"/>
    <property type="match status" value="1"/>
</dbReference>
<dbReference type="PROSITE" id="PS00170">
    <property type="entry name" value="CSA_PPIASE_1"/>
    <property type="match status" value="1"/>
</dbReference>
<dbReference type="InterPro" id="IPR044666">
    <property type="entry name" value="Cyclophilin_A-like"/>
</dbReference>
<evidence type="ECO:0000259" key="5">
    <source>
        <dbReference type="PROSITE" id="PS50072"/>
    </source>
</evidence>
<dbReference type="PROSITE" id="PS51257">
    <property type="entry name" value="PROKAR_LIPOPROTEIN"/>
    <property type="match status" value="1"/>
</dbReference>
<evidence type="ECO:0000256" key="2">
    <source>
        <dbReference type="ARBA" id="ARBA00013194"/>
    </source>
</evidence>
<accession>A0AAT9GJX0</accession>
<organism evidence="6">
    <name type="scientific">Sediminibacterium sp. KACHI17</name>
    <dbReference type="NCBI Taxonomy" id="1751071"/>
    <lineage>
        <taxon>Bacteria</taxon>
        <taxon>Pseudomonadati</taxon>
        <taxon>Bacteroidota</taxon>
        <taxon>Chitinophagia</taxon>
        <taxon>Chitinophagales</taxon>
        <taxon>Chitinophagaceae</taxon>
        <taxon>Sediminibacterium</taxon>
    </lineage>
</organism>
<comment type="similarity">
    <text evidence="1">Belongs to the cyclophilin-type PPIase family.</text>
</comment>
<keyword evidence="3" id="KW-0697">Rotamase</keyword>
<evidence type="ECO:0000256" key="4">
    <source>
        <dbReference type="ARBA" id="ARBA00023235"/>
    </source>
</evidence>
<proteinExistence type="inferred from homology"/>
<dbReference type="InterPro" id="IPR029000">
    <property type="entry name" value="Cyclophilin-like_dom_sf"/>
</dbReference>
<dbReference type="AlphaFoldDB" id="A0AAT9GJX0"/>
<dbReference type="Pfam" id="PF00160">
    <property type="entry name" value="Pro_isomerase"/>
    <property type="match status" value="1"/>
</dbReference>
<sequence length="247" mass="28076">MNMYIKQFCLLVLLAVSACSTPKYFRKLDKEEKTAVKKAKKWVDLSPKQTHVLIMTSKGEMVVKLYDETPLHRDNFISKVKAGFYDSLLFHRVINRFMIQGGDPESKYATADKRIGGGSAPGDRIPAEFRTEKNIFHKRGALAAARTDNPEKASSNCQFYIVQRPAWRRSELDSTIRSRNLTLNDYQKNLYTTEGGTPHLDGGYTVFGELITGFNVLDSIATTPTKSDRPINDVRMRMFLLNTPKKK</sequence>
<dbReference type="PROSITE" id="PS50072">
    <property type="entry name" value="CSA_PPIASE_2"/>
    <property type="match status" value="1"/>
</dbReference>
<evidence type="ECO:0000313" key="6">
    <source>
        <dbReference type="EMBL" id="BFG70955.1"/>
    </source>
</evidence>
<gene>
    <name evidence="6" type="ORF">KACHI17_18360</name>
</gene>
<feature type="domain" description="PPIase cyclophilin-type" evidence="5">
    <location>
        <begin position="59"/>
        <end position="236"/>
    </location>
</feature>
<dbReference type="CDD" id="cd00317">
    <property type="entry name" value="cyclophilin"/>
    <property type="match status" value="1"/>
</dbReference>
<dbReference type="PANTHER" id="PTHR45625">
    <property type="entry name" value="PEPTIDYL-PROLYL CIS-TRANS ISOMERASE-RELATED"/>
    <property type="match status" value="1"/>
</dbReference>
<dbReference type="EMBL" id="AP029612">
    <property type="protein sequence ID" value="BFG70955.1"/>
    <property type="molecule type" value="Genomic_DNA"/>
</dbReference>
<protein>
    <recommendedName>
        <fullName evidence="2">peptidylprolyl isomerase</fullName>
        <ecNumber evidence="2">5.2.1.8</ecNumber>
    </recommendedName>
</protein>
<dbReference type="SUPFAM" id="SSF50891">
    <property type="entry name" value="Cyclophilin-like"/>
    <property type="match status" value="1"/>
</dbReference>
<dbReference type="InterPro" id="IPR002130">
    <property type="entry name" value="Cyclophilin-type_PPIase_dom"/>
</dbReference>
<dbReference type="InterPro" id="IPR020892">
    <property type="entry name" value="Cyclophilin-type_PPIase_CS"/>
</dbReference>
<dbReference type="GO" id="GO:0006457">
    <property type="term" value="P:protein folding"/>
    <property type="evidence" value="ECO:0007669"/>
    <property type="project" value="InterPro"/>
</dbReference>
<evidence type="ECO:0000256" key="1">
    <source>
        <dbReference type="ARBA" id="ARBA00007365"/>
    </source>
</evidence>
<dbReference type="Gene3D" id="2.40.100.10">
    <property type="entry name" value="Cyclophilin-like"/>
    <property type="match status" value="1"/>
</dbReference>
<keyword evidence="4 6" id="KW-0413">Isomerase</keyword>